<keyword evidence="2" id="KW-1185">Reference proteome</keyword>
<sequence length="216" mass="21890">MKRKILISAVAVAALVGGGTYTAVAASADDAAPTSKVTVSEAVDAALQKAPGTVESAGTDDDAGVWEVDVQGKNGDDREVTVDASGKASAAQDDKGDDSDDDKSDDGRSDDDAAERKALSAAKVDARQASAAALEFRPGTVTEVEFDDGHWEVDVRGKDGASHDVTVDATTGKASASQDDAADDTDGSDDSDDDKTAKTASDDGTSKDKADDGSDD</sequence>
<dbReference type="Proteomes" id="UP001377168">
    <property type="component" value="Unassembled WGS sequence"/>
</dbReference>
<organism evidence="1 2">
    <name type="scientific">Streptomyces achmelvichensis</name>
    <dbReference type="NCBI Taxonomy" id="3134111"/>
    <lineage>
        <taxon>Bacteria</taxon>
        <taxon>Bacillati</taxon>
        <taxon>Actinomycetota</taxon>
        <taxon>Actinomycetes</taxon>
        <taxon>Kitasatosporales</taxon>
        <taxon>Streptomycetaceae</taxon>
        <taxon>Streptomyces</taxon>
    </lineage>
</organism>
<reference evidence="1" key="1">
    <citation type="submission" date="2024-03" db="EMBL/GenBank/DDBJ databases">
        <title>Novel Streptomyces species of biotechnological and ecological value are a feature of Machair soil.</title>
        <authorList>
            <person name="Prole J.R."/>
            <person name="Goodfellow M."/>
            <person name="Allenby N."/>
            <person name="Ward A.C."/>
        </authorList>
    </citation>
    <scope>NUCLEOTIDE SEQUENCE</scope>
    <source>
        <strain evidence="1">MS2.AVA.5</strain>
    </source>
</reference>
<proteinExistence type="predicted"/>
<evidence type="ECO:0000313" key="2">
    <source>
        <dbReference type="Proteomes" id="UP001377168"/>
    </source>
</evidence>
<name>A0ACC6Q1M2_9ACTN</name>
<gene>
    <name evidence="1" type="ORF">WKI67_29465</name>
</gene>
<comment type="caution">
    <text evidence="1">The sequence shown here is derived from an EMBL/GenBank/DDBJ whole genome shotgun (WGS) entry which is preliminary data.</text>
</comment>
<protein>
    <submittedName>
        <fullName evidence="1">PepSY domain-containing protein</fullName>
    </submittedName>
</protein>
<accession>A0ACC6Q1M2</accession>
<dbReference type="EMBL" id="JBBKAJ010000022">
    <property type="protein sequence ID" value="MEJ8637502.1"/>
    <property type="molecule type" value="Genomic_DNA"/>
</dbReference>
<evidence type="ECO:0000313" key="1">
    <source>
        <dbReference type="EMBL" id="MEJ8637502.1"/>
    </source>
</evidence>